<evidence type="ECO:0000313" key="3">
    <source>
        <dbReference type="Proteomes" id="UP000315700"/>
    </source>
</evidence>
<dbReference type="AlphaFoldDB" id="A0A517S9J1"/>
<dbReference type="InParanoid" id="A0A517S9J1"/>
<evidence type="ECO:0000313" key="2">
    <source>
        <dbReference type="EMBL" id="QDT52788.1"/>
    </source>
</evidence>
<keyword evidence="1" id="KW-0812">Transmembrane</keyword>
<organism evidence="2 3">
    <name type="scientific">Caulifigura coniformis</name>
    <dbReference type="NCBI Taxonomy" id="2527983"/>
    <lineage>
        <taxon>Bacteria</taxon>
        <taxon>Pseudomonadati</taxon>
        <taxon>Planctomycetota</taxon>
        <taxon>Planctomycetia</taxon>
        <taxon>Planctomycetales</taxon>
        <taxon>Planctomycetaceae</taxon>
        <taxon>Caulifigura</taxon>
    </lineage>
</organism>
<sequence>MGLIELQITLLVLNLSGLIRWPLPLVLAPSWILLTLFLLLSHIARLP</sequence>
<keyword evidence="3" id="KW-1185">Reference proteome</keyword>
<keyword evidence="1" id="KW-0472">Membrane</keyword>
<evidence type="ECO:0000256" key="1">
    <source>
        <dbReference type="SAM" id="Phobius"/>
    </source>
</evidence>
<name>A0A517S9J1_9PLAN</name>
<dbReference type="KEGG" id="ccos:Pan44_08000"/>
<dbReference type="EMBL" id="CP036271">
    <property type="protein sequence ID" value="QDT52788.1"/>
    <property type="molecule type" value="Genomic_DNA"/>
</dbReference>
<gene>
    <name evidence="2" type="ORF">Pan44_08000</name>
</gene>
<accession>A0A517S9J1</accession>
<proteinExistence type="predicted"/>
<feature type="transmembrane region" description="Helical" evidence="1">
    <location>
        <begin position="21"/>
        <end position="40"/>
    </location>
</feature>
<protein>
    <submittedName>
        <fullName evidence="2">Uncharacterized protein</fullName>
    </submittedName>
</protein>
<keyword evidence="1" id="KW-1133">Transmembrane helix</keyword>
<reference evidence="2 3" key="1">
    <citation type="submission" date="2019-02" db="EMBL/GenBank/DDBJ databases">
        <title>Deep-cultivation of Planctomycetes and their phenomic and genomic characterization uncovers novel biology.</title>
        <authorList>
            <person name="Wiegand S."/>
            <person name="Jogler M."/>
            <person name="Boedeker C."/>
            <person name="Pinto D."/>
            <person name="Vollmers J."/>
            <person name="Rivas-Marin E."/>
            <person name="Kohn T."/>
            <person name="Peeters S.H."/>
            <person name="Heuer A."/>
            <person name="Rast P."/>
            <person name="Oberbeckmann S."/>
            <person name="Bunk B."/>
            <person name="Jeske O."/>
            <person name="Meyerdierks A."/>
            <person name="Storesund J.E."/>
            <person name="Kallscheuer N."/>
            <person name="Luecker S."/>
            <person name="Lage O.M."/>
            <person name="Pohl T."/>
            <person name="Merkel B.J."/>
            <person name="Hornburger P."/>
            <person name="Mueller R.-W."/>
            <person name="Bruemmer F."/>
            <person name="Labrenz M."/>
            <person name="Spormann A.M."/>
            <person name="Op den Camp H."/>
            <person name="Overmann J."/>
            <person name="Amann R."/>
            <person name="Jetten M.S.M."/>
            <person name="Mascher T."/>
            <person name="Medema M.H."/>
            <person name="Devos D.P."/>
            <person name="Kaster A.-K."/>
            <person name="Ovreas L."/>
            <person name="Rohde M."/>
            <person name="Galperin M.Y."/>
            <person name="Jogler C."/>
        </authorList>
    </citation>
    <scope>NUCLEOTIDE SEQUENCE [LARGE SCALE GENOMIC DNA]</scope>
    <source>
        <strain evidence="2 3">Pan44</strain>
    </source>
</reference>
<dbReference type="Proteomes" id="UP000315700">
    <property type="component" value="Chromosome"/>
</dbReference>